<protein>
    <submittedName>
        <fullName evidence="1">Uncharacterized protein</fullName>
    </submittedName>
</protein>
<dbReference type="Proteomes" id="UP000316781">
    <property type="component" value="Unassembled WGS sequence"/>
</dbReference>
<dbReference type="EMBL" id="VJMF01000078">
    <property type="protein sequence ID" value="TRL28990.1"/>
    <property type="molecule type" value="Genomic_DNA"/>
</dbReference>
<evidence type="ECO:0000313" key="1">
    <source>
        <dbReference type="EMBL" id="TRL28990.1"/>
    </source>
</evidence>
<accession>A0A549SH82</accession>
<reference evidence="1 2" key="1">
    <citation type="submission" date="2019-07" db="EMBL/GenBank/DDBJ databases">
        <title>Ln-dependent methylotrophs.</title>
        <authorList>
            <person name="Tani A."/>
        </authorList>
    </citation>
    <scope>NUCLEOTIDE SEQUENCE [LARGE SCALE GENOMIC DNA]</scope>
    <source>
        <strain evidence="1 2">SM89A</strain>
    </source>
</reference>
<dbReference type="RefSeq" id="WP_142864187.1">
    <property type="nucleotide sequence ID" value="NZ_VJMF01000078.1"/>
</dbReference>
<organism evidence="1 2">
    <name type="scientific">Methylosinus sporium</name>
    <dbReference type="NCBI Taxonomy" id="428"/>
    <lineage>
        <taxon>Bacteria</taxon>
        <taxon>Pseudomonadati</taxon>
        <taxon>Pseudomonadota</taxon>
        <taxon>Alphaproteobacteria</taxon>
        <taxon>Hyphomicrobiales</taxon>
        <taxon>Methylocystaceae</taxon>
        <taxon>Methylosinus</taxon>
    </lineage>
</organism>
<name>A0A549SH82_METSR</name>
<sequence>MYCDQNGLIIHRHADTGLPDGGDTAQREGFYWLGVWLRNNIPGLPKWDRQRKLTFDQVLALLEPNKDGRFRRHPIYEPNDADWGFSRDQFVPLVAAMGVYGKYDTIQRLFEALPEDAFGKHTFNGEWRTLIGNWAGENCTDIRKRQCNAADCPLQTDDRDCSQVEDTRDCGTDVDTRDCSNPLTKITCESEKALANKAARANCELQKGTQNGINAGNKSRCEVEKASQNAVYRTQQGVCIGAEAAKKAGCELDKAGAYQICRLGQKFTGDLITPSTSNLIARALNKDPLTNNWIFILLGTGTVWHGGAVGETELYGDAAIRVAQSEDRDNVGDDLNMLVHLAMAKLRYATPVSDGARRFFMGNRRYSYGSYMKAYYKKYGTDFKDMKGRMWSGIDREGFGVDANAVLGAVRWYNRAAEGANPELARLWEPIIEWLKN</sequence>
<gene>
    <name evidence="1" type="ORF">FM996_18125</name>
</gene>
<proteinExistence type="predicted"/>
<comment type="caution">
    <text evidence="1">The sequence shown here is derived from an EMBL/GenBank/DDBJ whole genome shotgun (WGS) entry which is preliminary data.</text>
</comment>
<dbReference type="AlphaFoldDB" id="A0A549SH82"/>
<evidence type="ECO:0000313" key="2">
    <source>
        <dbReference type="Proteomes" id="UP000316781"/>
    </source>
</evidence>